<sequence>MVGLGGMSQLLLASLLPPVPQGSPTRRKLPASLLVSTALISPVCVRGWMWQNLQNRIHGSHTSARRVPSLPGAGQVGVRWEAGPACRTQPSPQNLAPRPHPSAAQLIENAALRSAMSGERLFPEGQEHLGPLVAPRVPMGGALCPPLPSLSCAICKVGAAREAGGR</sequence>
<protein>
    <submittedName>
        <fullName evidence="2">PP9748</fullName>
    </submittedName>
</protein>
<proteinExistence type="evidence at transcript level"/>
<keyword evidence="1" id="KW-0732">Signal</keyword>
<feature type="signal peptide" evidence="1">
    <location>
        <begin position="1"/>
        <end position="22"/>
    </location>
</feature>
<reference evidence="2" key="1">
    <citation type="submission" date="2001-04" db="EMBL/GenBank/DDBJ databases">
        <title>Novel human cDNA clones with function of inhibiting cancer cell growth.</title>
        <authorList>
            <person name="Huang Y."/>
            <person name="Zhou X.M."/>
            <person name="Zhang P.P."/>
            <person name="Jiang H.Q."/>
            <person name="Qin W.X."/>
            <person name="Zhao X.T."/>
            <person name="Wan D.F."/>
            <person name="Gu J.R."/>
        </authorList>
    </citation>
    <scope>NUCLEOTIDE SEQUENCE</scope>
</reference>
<organism evidence="2">
    <name type="scientific">Homo sapiens</name>
    <name type="common">Human</name>
    <dbReference type="NCBI Taxonomy" id="9606"/>
    <lineage>
        <taxon>Eukaryota</taxon>
        <taxon>Metazoa</taxon>
        <taxon>Chordata</taxon>
        <taxon>Craniata</taxon>
        <taxon>Vertebrata</taxon>
        <taxon>Euteleostomi</taxon>
        <taxon>Mammalia</taxon>
        <taxon>Eutheria</taxon>
        <taxon>Euarchontoglires</taxon>
        <taxon>Primates</taxon>
        <taxon>Haplorrhini</taxon>
        <taxon>Catarrhini</taxon>
        <taxon>Hominidae</taxon>
        <taxon>Homo</taxon>
    </lineage>
</organism>
<name>Q71RA5_HUMAN</name>
<evidence type="ECO:0000256" key="1">
    <source>
        <dbReference type="SAM" id="SignalP"/>
    </source>
</evidence>
<feature type="chain" id="PRO_5004284937" evidence="1">
    <location>
        <begin position="23"/>
        <end position="166"/>
    </location>
</feature>
<dbReference type="EMBL" id="AF370434">
    <property type="protein sequence ID" value="AAQ15270.1"/>
    <property type="molecule type" value="mRNA"/>
</dbReference>
<evidence type="ECO:0000313" key="2">
    <source>
        <dbReference type="EMBL" id="AAQ15270.1"/>
    </source>
</evidence>
<dbReference type="AlphaFoldDB" id="Q71RA5"/>
<accession>Q71RA5</accession>